<dbReference type="GO" id="GO:0003677">
    <property type="term" value="F:DNA binding"/>
    <property type="evidence" value="ECO:0007669"/>
    <property type="project" value="InterPro"/>
</dbReference>
<dbReference type="CDD" id="cd06127">
    <property type="entry name" value="DEDDh"/>
    <property type="match status" value="1"/>
</dbReference>
<dbReference type="FunFam" id="3.30.420.10:FF:000045">
    <property type="entry name" value="3'-5' exonuclease DinG"/>
    <property type="match status" value="1"/>
</dbReference>
<evidence type="ECO:0000256" key="6">
    <source>
        <dbReference type="ARBA" id="ARBA00049244"/>
    </source>
</evidence>
<dbReference type="EC" id="2.7.7.7" evidence="1"/>
<dbReference type="GO" id="GO:0003887">
    <property type="term" value="F:DNA-directed DNA polymerase activity"/>
    <property type="evidence" value="ECO:0007669"/>
    <property type="project" value="UniProtKB-EC"/>
</dbReference>
<dbReference type="GO" id="GO:0005829">
    <property type="term" value="C:cytosol"/>
    <property type="evidence" value="ECO:0007669"/>
    <property type="project" value="TreeGrafter"/>
</dbReference>
<dbReference type="AlphaFoldDB" id="A0A5C5PV98"/>
<dbReference type="Proteomes" id="UP000317901">
    <property type="component" value="Unassembled WGS sequence"/>
</dbReference>
<gene>
    <name evidence="8" type="ORF">FJD37_16485</name>
</gene>
<keyword evidence="2" id="KW-0540">Nuclease</keyword>
<comment type="catalytic activity">
    <reaction evidence="6">
        <text>DNA(n) + a 2'-deoxyribonucleoside 5'-triphosphate = DNA(n+1) + diphosphate</text>
        <dbReference type="Rhea" id="RHEA:22508"/>
        <dbReference type="Rhea" id="RHEA-COMP:17339"/>
        <dbReference type="Rhea" id="RHEA-COMP:17340"/>
        <dbReference type="ChEBI" id="CHEBI:33019"/>
        <dbReference type="ChEBI" id="CHEBI:61560"/>
        <dbReference type="ChEBI" id="CHEBI:173112"/>
        <dbReference type="EC" id="2.7.7.7"/>
    </reaction>
</comment>
<comment type="caution">
    <text evidence="8">The sequence shown here is derived from an EMBL/GenBank/DDBJ whole genome shotgun (WGS) entry which is preliminary data.</text>
</comment>
<dbReference type="SUPFAM" id="SSF53098">
    <property type="entry name" value="Ribonuclease H-like"/>
    <property type="match status" value="1"/>
</dbReference>
<dbReference type="RefSeq" id="WP_146426695.1">
    <property type="nucleotide sequence ID" value="NZ_VFIP01000034.1"/>
</dbReference>
<dbReference type="PANTHER" id="PTHR30231">
    <property type="entry name" value="DNA POLYMERASE III SUBUNIT EPSILON"/>
    <property type="match status" value="1"/>
</dbReference>
<dbReference type="Gene3D" id="3.30.420.10">
    <property type="entry name" value="Ribonuclease H-like superfamily/Ribonuclease H"/>
    <property type="match status" value="1"/>
</dbReference>
<dbReference type="EMBL" id="VFIP01000034">
    <property type="protein sequence ID" value="TWR87509.1"/>
    <property type="molecule type" value="Genomic_DNA"/>
</dbReference>
<sequence>MYPKSKAVQKRLEQDKQDYLERYNDATFINDIDFSIYEKNIDKWALKLLKEQTTPKTFGAWGRGINKGARWVEIFTKEQALTMQKSINERKAERTRIAATKPKRRKPLSSYQRSAKQKALNMLDESLCVLDISTTGLSSDDEIVEISLIDKFGNCLIDTLIKPSKSIPADATAIHGITDNDVMNAPTFSEIYPEIIRFMNNRVCVAYNASFDFTFLSTHIKHHNLKDFSRSQQCAMLLFSEFIDAEYWQKLTTAIHHFDIQVEKNHRSYFHCKATLALIKAIANFRNEV</sequence>
<comment type="subunit">
    <text evidence="5">DNA polymerase III contains a core (composed of alpha, epsilon and theta chains) that associates with a tau subunit. This core dimerizes to form the POLIII' complex. PolIII' associates with the gamma complex (composed of gamma, delta, delta', psi and chi chains) and with the beta chain to form the complete DNA polymerase III complex.</text>
</comment>
<evidence type="ECO:0000259" key="7">
    <source>
        <dbReference type="SMART" id="SM00479"/>
    </source>
</evidence>
<proteinExistence type="predicted"/>
<dbReference type="InterPro" id="IPR012337">
    <property type="entry name" value="RNaseH-like_sf"/>
</dbReference>
<dbReference type="Pfam" id="PF00929">
    <property type="entry name" value="RNase_T"/>
    <property type="match status" value="1"/>
</dbReference>
<evidence type="ECO:0000256" key="4">
    <source>
        <dbReference type="ARBA" id="ARBA00025483"/>
    </source>
</evidence>
<dbReference type="OrthoDB" id="280774at2"/>
<keyword evidence="3 8" id="KW-0269">Exonuclease</keyword>
<name>A0A5C5PV98_9PSED</name>
<dbReference type="SMART" id="SM00479">
    <property type="entry name" value="EXOIII"/>
    <property type="match status" value="1"/>
</dbReference>
<evidence type="ECO:0000256" key="2">
    <source>
        <dbReference type="ARBA" id="ARBA00022722"/>
    </source>
</evidence>
<dbReference type="InterPro" id="IPR013520">
    <property type="entry name" value="Ribonucl_H"/>
</dbReference>
<evidence type="ECO:0000256" key="5">
    <source>
        <dbReference type="ARBA" id="ARBA00026073"/>
    </source>
</evidence>
<accession>A0A5C5PV98</accession>
<dbReference type="InterPro" id="IPR036397">
    <property type="entry name" value="RNaseH_sf"/>
</dbReference>
<dbReference type="GO" id="GO:0008408">
    <property type="term" value="F:3'-5' exonuclease activity"/>
    <property type="evidence" value="ECO:0007669"/>
    <property type="project" value="TreeGrafter"/>
</dbReference>
<evidence type="ECO:0000256" key="3">
    <source>
        <dbReference type="ARBA" id="ARBA00022839"/>
    </source>
</evidence>
<evidence type="ECO:0000256" key="1">
    <source>
        <dbReference type="ARBA" id="ARBA00012417"/>
    </source>
</evidence>
<evidence type="ECO:0000313" key="9">
    <source>
        <dbReference type="Proteomes" id="UP000317901"/>
    </source>
</evidence>
<protein>
    <recommendedName>
        <fullName evidence="1">DNA-directed DNA polymerase</fullName>
        <ecNumber evidence="1">2.7.7.7</ecNumber>
    </recommendedName>
</protein>
<dbReference type="PANTHER" id="PTHR30231:SF41">
    <property type="entry name" value="DNA POLYMERASE III SUBUNIT EPSILON"/>
    <property type="match status" value="1"/>
</dbReference>
<feature type="domain" description="Exonuclease" evidence="7">
    <location>
        <begin position="126"/>
        <end position="288"/>
    </location>
</feature>
<dbReference type="NCBIfam" id="TIGR00573">
    <property type="entry name" value="dnaq"/>
    <property type="match status" value="1"/>
</dbReference>
<dbReference type="InterPro" id="IPR006054">
    <property type="entry name" value="DnaQ"/>
</dbReference>
<comment type="function">
    <text evidence="4">DNA polymerase III is a complex, multichain enzyme responsible for most of the replicative synthesis in bacteria. The epsilon subunit contain the editing function and is a proofreading 3'-5' exonuclease.</text>
</comment>
<dbReference type="GO" id="GO:0045004">
    <property type="term" value="P:DNA replication proofreading"/>
    <property type="evidence" value="ECO:0007669"/>
    <property type="project" value="TreeGrafter"/>
</dbReference>
<organism evidence="8 9">
    <name type="scientific">Pseudomonas saxonica</name>
    <dbReference type="NCBI Taxonomy" id="2600598"/>
    <lineage>
        <taxon>Bacteria</taxon>
        <taxon>Pseudomonadati</taxon>
        <taxon>Pseudomonadota</taxon>
        <taxon>Gammaproteobacteria</taxon>
        <taxon>Pseudomonadales</taxon>
        <taxon>Pseudomonadaceae</taxon>
        <taxon>Pseudomonas</taxon>
    </lineage>
</organism>
<reference evidence="8 9" key="1">
    <citation type="submission" date="2019-06" db="EMBL/GenBank/DDBJ databases">
        <title>Pseudomonas bimorpha sp. nov. isolated from bovine raw milk and skim milk concentrate.</title>
        <authorList>
            <person name="Hofmann K."/>
            <person name="Huptas C."/>
            <person name="Doll E."/>
            <person name="Scherer S."/>
            <person name="Wenning M."/>
        </authorList>
    </citation>
    <scope>NUCLEOTIDE SEQUENCE [LARGE SCALE GENOMIC DNA]</scope>
    <source>
        <strain evidence="8 9">DSM 108990</strain>
    </source>
</reference>
<evidence type="ECO:0000313" key="8">
    <source>
        <dbReference type="EMBL" id="TWR87509.1"/>
    </source>
</evidence>
<keyword evidence="3 8" id="KW-0378">Hydrolase</keyword>